<keyword evidence="2" id="KW-1185">Reference proteome</keyword>
<organism evidence="1 2">
    <name type="scientific">Myceligenerans crystallogenes</name>
    <dbReference type="NCBI Taxonomy" id="316335"/>
    <lineage>
        <taxon>Bacteria</taxon>
        <taxon>Bacillati</taxon>
        <taxon>Actinomycetota</taxon>
        <taxon>Actinomycetes</taxon>
        <taxon>Micrococcales</taxon>
        <taxon>Promicromonosporaceae</taxon>
        <taxon>Myceligenerans</taxon>
    </lineage>
</organism>
<evidence type="ECO:0008006" key="3">
    <source>
        <dbReference type="Google" id="ProtNLM"/>
    </source>
</evidence>
<gene>
    <name evidence="1" type="ORF">GCM10009751_20300</name>
</gene>
<name>A0ABN2NCU3_9MICO</name>
<sequence>MTLHETHDASMTAISPVFMSRIPEIVSTISGAVADVPHGGRQWVFYGSLPLGAGTAASDLDAMLLHDDVAGGSPQRRDATWDGRPVTVYVLSRQDLADDATTRKFGGYFALKLFSPFCTDVHGGTERLMEVPARFLGQLSISDASAAGPWTADQLLARAYLAFVALYPDFGSYVARLIREPELMRQVWSHQRDAYVTALQAAGLVEPIPGGMWEYTGPAEEVNEVRDRCTARFWAFGAVCHGSDIGFPDLYFAKADVRADRSEQDAAIGFLHAIAAAGASC</sequence>
<proteinExistence type="predicted"/>
<dbReference type="EMBL" id="BAAANL010000003">
    <property type="protein sequence ID" value="GAA1862444.1"/>
    <property type="molecule type" value="Genomic_DNA"/>
</dbReference>
<protein>
    <recommendedName>
        <fullName evidence="3">Nucleotidyltransferase domain-containing protein</fullName>
    </recommendedName>
</protein>
<reference evidence="1 2" key="1">
    <citation type="journal article" date="2019" name="Int. J. Syst. Evol. Microbiol.">
        <title>The Global Catalogue of Microorganisms (GCM) 10K type strain sequencing project: providing services to taxonomists for standard genome sequencing and annotation.</title>
        <authorList>
            <consortium name="The Broad Institute Genomics Platform"/>
            <consortium name="The Broad Institute Genome Sequencing Center for Infectious Disease"/>
            <person name="Wu L."/>
            <person name="Ma J."/>
        </authorList>
    </citation>
    <scope>NUCLEOTIDE SEQUENCE [LARGE SCALE GENOMIC DNA]</scope>
    <source>
        <strain evidence="1 2">JCM 14326</strain>
    </source>
</reference>
<comment type="caution">
    <text evidence="1">The sequence shown here is derived from an EMBL/GenBank/DDBJ whole genome shotgun (WGS) entry which is preliminary data.</text>
</comment>
<dbReference type="Proteomes" id="UP001501094">
    <property type="component" value="Unassembled WGS sequence"/>
</dbReference>
<evidence type="ECO:0000313" key="1">
    <source>
        <dbReference type="EMBL" id="GAA1862444.1"/>
    </source>
</evidence>
<accession>A0ABN2NCU3</accession>
<evidence type="ECO:0000313" key="2">
    <source>
        <dbReference type="Proteomes" id="UP001501094"/>
    </source>
</evidence>